<proteinExistence type="predicted"/>
<feature type="chain" id="PRO_5019081224" description="Secreted protein" evidence="2">
    <location>
        <begin position="18"/>
        <end position="95"/>
    </location>
</feature>
<sequence length="95" mass="10465">MVRLPLWLLLSSAESSARTTLIALPALSDHTSSLELSLACTLLSPPRLSPPSDCSPRNPATPKPTSRTGFHCVSPGYEGYRWAFANTHFWDAIYY</sequence>
<protein>
    <recommendedName>
        <fullName evidence="5">Secreted protein</fullName>
    </recommendedName>
</protein>
<feature type="region of interest" description="Disordered" evidence="1">
    <location>
        <begin position="47"/>
        <end position="67"/>
    </location>
</feature>
<evidence type="ECO:0008006" key="5">
    <source>
        <dbReference type="Google" id="ProtNLM"/>
    </source>
</evidence>
<feature type="compositionally biased region" description="Low complexity" evidence="1">
    <location>
        <begin position="47"/>
        <end position="56"/>
    </location>
</feature>
<name>A0A448WGU3_9PLAT</name>
<dbReference type="Proteomes" id="UP000784294">
    <property type="component" value="Unassembled WGS sequence"/>
</dbReference>
<dbReference type="AlphaFoldDB" id="A0A448WGU3"/>
<gene>
    <name evidence="3" type="ORF">PXEA_LOCUS4826</name>
</gene>
<evidence type="ECO:0000313" key="4">
    <source>
        <dbReference type="Proteomes" id="UP000784294"/>
    </source>
</evidence>
<evidence type="ECO:0000256" key="2">
    <source>
        <dbReference type="SAM" id="SignalP"/>
    </source>
</evidence>
<accession>A0A448WGU3</accession>
<organism evidence="3 4">
    <name type="scientific">Protopolystoma xenopodis</name>
    <dbReference type="NCBI Taxonomy" id="117903"/>
    <lineage>
        <taxon>Eukaryota</taxon>
        <taxon>Metazoa</taxon>
        <taxon>Spiralia</taxon>
        <taxon>Lophotrochozoa</taxon>
        <taxon>Platyhelminthes</taxon>
        <taxon>Monogenea</taxon>
        <taxon>Polyopisthocotylea</taxon>
        <taxon>Polystomatidea</taxon>
        <taxon>Polystomatidae</taxon>
        <taxon>Protopolystoma</taxon>
    </lineage>
</organism>
<evidence type="ECO:0000313" key="3">
    <source>
        <dbReference type="EMBL" id="VEL11386.1"/>
    </source>
</evidence>
<comment type="caution">
    <text evidence="3">The sequence shown here is derived from an EMBL/GenBank/DDBJ whole genome shotgun (WGS) entry which is preliminary data.</text>
</comment>
<evidence type="ECO:0000256" key="1">
    <source>
        <dbReference type="SAM" id="MobiDB-lite"/>
    </source>
</evidence>
<keyword evidence="4" id="KW-1185">Reference proteome</keyword>
<keyword evidence="2" id="KW-0732">Signal</keyword>
<reference evidence="3" key="1">
    <citation type="submission" date="2018-11" db="EMBL/GenBank/DDBJ databases">
        <authorList>
            <consortium name="Pathogen Informatics"/>
        </authorList>
    </citation>
    <scope>NUCLEOTIDE SEQUENCE</scope>
</reference>
<feature type="signal peptide" evidence="2">
    <location>
        <begin position="1"/>
        <end position="17"/>
    </location>
</feature>
<dbReference type="EMBL" id="CAAALY010011668">
    <property type="protein sequence ID" value="VEL11386.1"/>
    <property type="molecule type" value="Genomic_DNA"/>
</dbReference>